<dbReference type="Gene3D" id="1.10.1610.10">
    <property type="match status" value="1"/>
</dbReference>
<feature type="compositionally biased region" description="Basic and acidic residues" evidence="12">
    <location>
        <begin position="428"/>
        <end position="437"/>
    </location>
</feature>
<evidence type="ECO:0000256" key="7">
    <source>
        <dbReference type="ARBA" id="ARBA00022676"/>
    </source>
</evidence>
<dbReference type="SUPFAM" id="SSF52733">
    <property type="entry name" value="Nicotinate mononucleotide:5,6-dimethylbenzimidazole phosphoribosyltransferase (CobT)"/>
    <property type="match status" value="1"/>
</dbReference>
<accession>A0A918I7S5</accession>
<organism evidence="13 14">
    <name type="scientific">Streptomyces filipinensis</name>
    <dbReference type="NCBI Taxonomy" id="66887"/>
    <lineage>
        <taxon>Bacteria</taxon>
        <taxon>Bacillati</taxon>
        <taxon>Actinomycetota</taxon>
        <taxon>Actinomycetes</taxon>
        <taxon>Kitasatosporales</taxon>
        <taxon>Streptomycetaceae</taxon>
        <taxon>Streptomyces</taxon>
    </lineage>
</organism>
<dbReference type="HAMAP" id="MF_00230">
    <property type="entry name" value="CobT"/>
    <property type="match status" value="1"/>
</dbReference>
<keyword evidence="7 11" id="KW-0328">Glycosyltransferase</keyword>
<dbReference type="InterPro" id="IPR023195">
    <property type="entry name" value="Nict_dMeBzImd_PRibTrfase_N"/>
</dbReference>
<evidence type="ECO:0000256" key="6">
    <source>
        <dbReference type="ARBA" id="ARBA00022573"/>
    </source>
</evidence>
<evidence type="ECO:0000256" key="11">
    <source>
        <dbReference type="HAMAP-Rule" id="MF_00230"/>
    </source>
</evidence>
<dbReference type="AlphaFoldDB" id="A0A918I7S5"/>
<dbReference type="InterPro" id="IPR017846">
    <property type="entry name" value="Nict_dMeBzImd_PRibTrfase_bact"/>
</dbReference>
<dbReference type="GO" id="GO:0009236">
    <property type="term" value="P:cobalamin biosynthetic process"/>
    <property type="evidence" value="ECO:0007669"/>
    <property type="project" value="UniProtKB-UniRule"/>
</dbReference>
<evidence type="ECO:0000256" key="2">
    <source>
        <dbReference type="ARBA" id="ARBA00005049"/>
    </source>
</evidence>
<evidence type="ECO:0000313" key="13">
    <source>
        <dbReference type="EMBL" id="GGU78624.1"/>
    </source>
</evidence>
<evidence type="ECO:0000256" key="9">
    <source>
        <dbReference type="ARBA" id="ARBA00030686"/>
    </source>
</evidence>
<dbReference type="Gene3D" id="3.40.50.10210">
    <property type="match status" value="1"/>
</dbReference>
<evidence type="ECO:0000256" key="1">
    <source>
        <dbReference type="ARBA" id="ARBA00002197"/>
    </source>
</evidence>
<keyword evidence="14" id="KW-1185">Reference proteome</keyword>
<evidence type="ECO:0000256" key="3">
    <source>
        <dbReference type="ARBA" id="ARBA00007110"/>
    </source>
</evidence>
<gene>
    <name evidence="11 13" type="primary">cobT</name>
    <name evidence="13" type="ORF">GCM10010260_08900</name>
</gene>
<reference evidence="13" key="1">
    <citation type="journal article" date="2014" name="Int. J. Syst. Evol. Microbiol.">
        <title>Complete genome sequence of Corynebacterium casei LMG S-19264T (=DSM 44701T), isolated from a smear-ripened cheese.</title>
        <authorList>
            <consortium name="US DOE Joint Genome Institute (JGI-PGF)"/>
            <person name="Walter F."/>
            <person name="Albersmeier A."/>
            <person name="Kalinowski J."/>
            <person name="Ruckert C."/>
        </authorList>
    </citation>
    <scope>NUCLEOTIDE SEQUENCE</scope>
    <source>
        <strain evidence="13">JCM 4369</strain>
    </source>
</reference>
<protein>
    <recommendedName>
        <fullName evidence="5 11">Nicotinate-nucleotide--dimethylbenzimidazole phosphoribosyltransferase</fullName>
        <shortName evidence="11">NN:DBI PRT</shortName>
        <ecNumber evidence="4 11">2.4.2.21</ecNumber>
    </recommendedName>
    <alternativeName>
        <fullName evidence="9 11">N(1)-alpha-phosphoribosyltransferase</fullName>
    </alternativeName>
</protein>
<dbReference type="EMBL" id="BMTD01000001">
    <property type="protein sequence ID" value="GGU78624.1"/>
    <property type="molecule type" value="Genomic_DNA"/>
</dbReference>
<dbReference type="Proteomes" id="UP000618795">
    <property type="component" value="Unassembled WGS sequence"/>
</dbReference>
<dbReference type="Pfam" id="PF02277">
    <property type="entry name" value="DBI_PRT"/>
    <property type="match status" value="1"/>
</dbReference>
<name>A0A918I7S5_9ACTN</name>
<dbReference type="CDD" id="cd02439">
    <property type="entry name" value="DMB-PRT_CobT"/>
    <property type="match status" value="1"/>
</dbReference>
<comment type="catalytic activity">
    <reaction evidence="10 11">
        <text>5,6-dimethylbenzimidazole + nicotinate beta-D-ribonucleotide = alpha-ribazole 5'-phosphate + nicotinate + H(+)</text>
        <dbReference type="Rhea" id="RHEA:11196"/>
        <dbReference type="ChEBI" id="CHEBI:15378"/>
        <dbReference type="ChEBI" id="CHEBI:15890"/>
        <dbReference type="ChEBI" id="CHEBI:32544"/>
        <dbReference type="ChEBI" id="CHEBI:57502"/>
        <dbReference type="ChEBI" id="CHEBI:57918"/>
        <dbReference type="EC" id="2.4.2.21"/>
    </reaction>
</comment>
<evidence type="ECO:0000256" key="5">
    <source>
        <dbReference type="ARBA" id="ARBA00015486"/>
    </source>
</evidence>
<evidence type="ECO:0000256" key="10">
    <source>
        <dbReference type="ARBA" id="ARBA00047340"/>
    </source>
</evidence>
<dbReference type="NCBIfam" id="NF000996">
    <property type="entry name" value="PRK00105.1"/>
    <property type="match status" value="1"/>
</dbReference>
<dbReference type="InterPro" id="IPR003200">
    <property type="entry name" value="Nict_dMeBzImd_PRibTrfase"/>
</dbReference>
<proteinExistence type="inferred from homology"/>
<dbReference type="NCBIfam" id="TIGR03160">
    <property type="entry name" value="cobT_DBIPRT"/>
    <property type="match status" value="1"/>
</dbReference>
<evidence type="ECO:0000313" key="14">
    <source>
        <dbReference type="Proteomes" id="UP000618795"/>
    </source>
</evidence>
<dbReference type="PANTHER" id="PTHR43463:SF1">
    <property type="entry name" value="NICOTINATE-NUCLEOTIDE--DIMETHYLBENZIMIDAZOLE PHOSPHORIBOSYLTRANSFERASE"/>
    <property type="match status" value="1"/>
</dbReference>
<feature type="region of interest" description="Disordered" evidence="12">
    <location>
        <begin position="395"/>
        <end position="437"/>
    </location>
</feature>
<dbReference type="EC" id="2.4.2.21" evidence="4 11"/>
<dbReference type="GO" id="GO:0008939">
    <property type="term" value="F:nicotinate-nucleotide-dimethylbenzimidazole phosphoribosyltransferase activity"/>
    <property type="evidence" value="ECO:0007669"/>
    <property type="project" value="UniProtKB-UniRule"/>
</dbReference>
<comment type="function">
    <text evidence="1 11">Catalyzes the synthesis of alpha-ribazole-5'-phosphate from nicotinate mononucleotide (NAMN) and 5,6-dimethylbenzimidazole (DMB).</text>
</comment>
<keyword evidence="6 11" id="KW-0169">Cobalamin biosynthesis</keyword>
<sequence>MEGEVGMGGSLCDIPLQTGTYGILILGAMTSAGCGGDVARKRSFSGGTVRRMSRLNLDDFTDLIERPDGGVRRDAEALRERQIVPPGALGRLDELGEWLAAAQSAVPVRTVERPRVILFAGDHGVAELGVSARPAGGAEQLVRAVLEGAGPVSVLARRQEVPVRVVDMALDCAPDTFPQDVVRHRVRRGSGRIDIEDALTLEEAEAALRAGVAVADEEADSGTDLVVLGDISVGGTTAAAVLIAALCGTDASVVTGRGGVAIDDLAWMRKCAAIRDALRRARPVLGDQLQLLATVGGADLAAMTGFLLQCAVRKLPVILDGVVAAACALVAQRVAFRAPDWWLAGHDSGEPGQAKALDRMALEPLLAQGVKVGEGVGALLALPLVRAAAALAAELPEKDPEEASGKELEEPSGNEPGAGSQEEPGDASGKEPEDTEE</sequence>
<comment type="pathway">
    <text evidence="2 11">Nucleoside biosynthesis; alpha-ribazole biosynthesis; alpha-ribazole from 5,6-dimethylbenzimidazole: step 1/2.</text>
</comment>
<dbReference type="PANTHER" id="PTHR43463">
    <property type="entry name" value="NICOTINATE-NUCLEOTIDE--DIMETHYLBENZIMIDAZOLE PHOSPHORIBOSYLTRANSFERASE"/>
    <property type="match status" value="1"/>
</dbReference>
<keyword evidence="8 11" id="KW-0808">Transferase</keyword>
<reference evidence="13" key="2">
    <citation type="submission" date="2020-09" db="EMBL/GenBank/DDBJ databases">
        <authorList>
            <person name="Sun Q."/>
            <person name="Ohkuma M."/>
        </authorList>
    </citation>
    <scope>NUCLEOTIDE SEQUENCE</scope>
    <source>
        <strain evidence="13">JCM 4369</strain>
    </source>
</reference>
<comment type="similarity">
    <text evidence="3 11">Belongs to the CobT family.</text>
</comment>
<feature type="compositionally biased region" description="Basic and acidic residues" evidence="12">
    <location>
        <begin position="395"/>
        <end position="409"/>
    </location>
</feature>
<comment type="caution">
    <text evidence="13">The sequence shown here is derived from an EMBL/GenBank/DDBJ whole genome shotgun (WGS) entry which is preliminary data.</text>
</comment>
<dbReference type="InterPro" id="IPR036087">
    <property type="entry name" value="Nict_dMeBzImd_PRibTrfase_sf"/>
</dbReference>
<feature type="active site" description="Proton acceptor" evidence="11">
    <location>
        <position position="374"/>
    </location>
</feature>
<evidence type="ECO:0000256" key="4">
    <source>
        <dbReference type="ARBA" id="ARBA00011991"/>
    </source>
</evidence>
<evidence type="ECO:0000256" key="8">
    <source>
        <dbReference type="ARBA" id="ARBA00022679"/>
    </source>
</evidence>
<evidence type="ECO:0000256" key="12">
    <source>
        <dbReference type="SAM" id="MobiDB-lite"/>
    </source>
</evidence>